<evidence type="ECO:0000313" key="1">
    <source>
        <dbReference type="EMBL" id="GMR47683.1"/>
    </source>
</evidence>
<dbReference type="Proteomes" id="UP001328107">
    <property type="component" value="Unassembled WGS sequence"/>
</dbReference>
<evidence type="ECO:0000313" key="2">
    <source>
        <dbReference type="Proteomes" id="UP001328107"/>
    </source>
</evidence>
<keyword evidence="2" id="KW-1185">Reference proteome</keyword>
<reference evidence="2" key="1">
    <citation type="submission" date="2022-10" db="EMBL/GenBank/DDBJ databases">
        <title>Genome assembly of Pristionchus species.</title>
        <authorList>
            <person name="Yoshida K."/>
            <person name="Sommer R.J."/>
        </authorList>
    </citation>
    <scope>NUCLEOTIDE SEQUENCE [LARGE SCALE GENOMIC DNA]</scope>
    <source>
        <strain evidence="2">RS5460</strain>
    </source>
</reference>
<gene>
    <name evidence="1" type="ORF">PMAYCL1PPCAC_17878</name>
</gene>
<comment type="caution">
    <text evidence="1">The sequence shown here is derived from an EMBL/GenBank/DDBJ whole genome shotgun (WGS) entry which is preliminary data.</text>
</comment>
<feature type="non-terminal residue" evidence="1">
    <location>
        <position position="187"/>
    </location>
</feature>
<dbReference type="EMBL" id="BTRK01000004">
    <property type="protein sequence ID" value="GMR47683.1"/>
    <property type="molecule type" value="Genomic_DNA"/>
</dbReference>
<dbReference type="AlphaFoldDB" id="A0AAN5I0V6"/>
<name>A0AAN5I0V6_9BILA</name>
<protein>
    <submittedName>
        <fullName evidence="1">Uncharacterized protein</fullName>
    </submittedName>
</protein>
<proteinExistence type="predicted"/>
<sequence length="187" mass="20596">MDKDTKVSIDEGNATAKCVPETPCGRNFTLKNSEVAISCSDNECAANITCKDGFVIEKVDMKVTTQHFVCDVMKKEWVDKDTKVSIRDANETGTCVPETCAGTPPQLKPDQVNVTSSCRMLEDLTRECTFKLECQPGMTITSSTTTTLTEKAVCVNGHWMVYRKNSTEADVKIDELPAINCTTNEHV</sequence>
<accession>A0AAN5I0V6</accession>
<organism evidence="1 2">
    <name type="scientific">Pristionchus mayeri</name>
    <dbReference type="NCBI Taxonomy" id="1317129"/>
    <lineage>
        <taxon>Eukaryota</taxon>
        <taxon>Metazoa</taxon>
        <taxon>Ecdysozoa</taxon>
        <taxon>Nematoda</taxon>
        <taxon>Chromadorea</taxon>
        <taxon>Rhabditida</taxon>
        <taxon>Rhabditina</taxon>
        <taxon>Diplogasteromorpha</taxon>
        <taxon>Diplogasteroidea</taxon>
        <taxon>Neodiplogasteridae</taxon>
        <taxon>Pristionchus</taxon>
    </lineage>
</organism>